<accession>A0ABS2NLV2</accession>
<dbReference type="Proteomes" id="UP001314796">
    <property type="component" value="Unassembled WGS sequence"/>
</dbReference>
<sequence>MIGIHEEIRELVTYFRSELETLLMDKFYGLYLYNSVAMGKFEPKYSDMDFMVVINAPLTDNEVNLMAELHEKMKMEYKYGDRIDCMYIQFADLGKTNRDMKPYPYVAHSDFHREGYFDINYVTWWGLKEYDMAVDSPSLRKELSHINWDGVLHTMSFNLNHYWAPKLNNPENFKEDIEVEFAVMTLSRIVYTLKESRLTSKSDACKFVLKDLPQYGDIMKEALAIRDLKPLSVIGDVCERRDKTVEFLTYMIDYGNGLLEEARK</sequence>
<reference evidence="3 4" key="1">
    <citation type="submission" date="2021-01" db="EMBL/GenBank/DDBJ databases">
        <title>Genomic Encyclopedia of Type Strains, Phase IV (KMG-IV): sequencing the most valuable type-strain genomes for metagenomic binning, comparative biology and taxonomic classification.</title>
        <authorList>
            <person name="Goeker M."/>
        </authorList>
    </citation>
    <scope>NUCLEOTIDE SEQUENCE [LARGE SCALE GENOMIC DNA]</scope>
    <source>
        <strain evidence="3 4">DSM 25890</strain>
    </source>
</reference>
<feature type="domain" description="Adenylyltransferase AadA C-terminal" evidence="2">
    <location>
        <begin position="181"/>
        <end position="225"/>
    </location>
</feature>
<evidence type="ECO:0000313" key="3">
    <source>
        <dbReference type="EMBL" id="MBM7613901.1"/>
    </source>
</evidence>
<dbReference type="SUPFAM" id="SSF81301">
    <property type="entry name" value="Nucleotidyltransferase"/>
    <property type="match status" value="1"/>
</dbReference>
<keyword evidence="4" id="KW-1185">Reference proteome</keyword>
<dbReference type="EMBL" id="JAFBEE010000002">
    <property type="protein sequence ID" value="MBM7613901.1"/>
    <property type="molecule type" value="Genomic_DNA"/>
</dbReference>
<dbReference type="RefSeq" id="WP_204400188.1">
    <property type="nucleotide sequence ID" value="NZ_JAFBEE010000002.1"/>
</dbReference>
<organism evidence="3 4">
    <name type="scientific">Alkaliphilus hydrothermalis</name>
    <dbReference type="NCBI Taxonomy" id="1482730"/>
    <lineage>
        <taxon>Bacteria</taxon>
        <taxon>Bacillati</taxon>
        <taxon>Bacillota</taxon>
        <taxon>Clostridia</taxon>
        <taxon>Peptostreptococcales</taxon>
        <taxon>Natronincolaceae</taxon>
        <taxon>Alkaliphilus</taxon>
    </lineage>
</organism>
<gene>
    <name evidence="3" type="ORF">JOC73_000410</name>
</gene>
<evidence type="ECO:0000313" key="4">
    <source>
        <dbReference type="Proteomes" id="UP001314796"/>
    </source>
</evidence>
<name>A0ABS2NLV2_9FIRM</name>
<keyword evidence="1" id="KW-0808">Transferase</keyword>
<proteinExistence type="predicted"/>
<dbReference type="InterPro" id="IPR043519">
    <property type="entry name" value="NT_sf"/>
</dbReference>
<dbReference type="InterPro" id="IPR025184">
    <property type="entry name" value="AadA_C"/>
</dbReference>
<evidence type="ECO:0000259" key="2">
    <source>
        <dbReference type="Pfam" id="PF13427"/>
    </source>
</evidence>
<dbReference type="Gene3D" id="3.30.460.10">
    <property type="entry name" value="Beta Polymerase, domain 2"/>
    <property type="match status" value="1"/>
</dbReference>
<comment type="caution">
    <text evidence="3">The sequence shown here is derived from an EMBL/GenBank/DDBJ whole genome shotgun (WGS) entry which is preliminary data.</text>
</comment>
<dbReference type="Pfam" id="PF13427">
    <property type="entry name" value="AadA_C"/>
    <property type="match status" value="1"/>
</dbReference>
<protein>
    <recommendedName>
        <fullName evidence="2">Adenylyltransferase AadA C-terminal domain-containing protein</fullName>
    </recommendedName>
</protein>
<evidence type="ECO:0000256" key="1">
    <source>
        <dbReference type="ARBA" id="ARBA00022679"/>
    </source>
</evidence>